<dbReference type="AlphaFoldDB" id="A0A6J4RCC6"/>
<dbReference type="InterPro" id="IPR050438">
    <property type="entry name" value="LMW_PTPase"/>
</dbReference>
<evidence type="ECO:0000313" key="6">
    <source>
        <dbReference type="EMBL" id="CAA9461828.1"/>
    </source>
</evidence>
<comment type="similarity">
    <text evidence="1">Belongs to the low molecular weight phosphotyrosine protein phosphatase family.</text>
</comment>
<evidence type="ECO:0000256" key="1">
    <source>
        <dbReference type="ARBA" id="ARBA00011063"/>
    </source>
</evidence>
<dbReference type="Pfam" id="PF01451">
    <property type="entry name" value="LMWPc"/>
    <property type="match status" value="1"/>
</dbReference>
<dbReference type="InterPro" id="IPR036196">
    <property type="entry name" value="Ptyr_pPase_sf"/>
</dbReference>
<evidence type="ECO:0000256" key="3">
    <source>
        <dbReference type="ARBA" id="ARBA00022912"/>
    </source>
</evidence>
<sequence length="163" mass="17492">MASAAESAGEGATKKVLFVCRANICRSPMAEAIFNALISDTGMPYEARSAGVAALVDEPTAPYAVAVLEEAGIYTNGHHARQVNETMLEEADLVLAMTPRHVAKLSRLSTTSLAKIHTLPGYANGAPDWEGVPDPYGHSMSTYRASLRQISEYVDLLVTRLKN</sequence>
<proteinExistence type="inferred from homology"/>
<keyword evidence="2" id="KW-0378">Hydrolase</keyword>
<dbReference type="EMBL" id="CADCVG010000108">
    <property type="protein sequence ID" value="CAA9461828.1"/>
    <property type="molecule type" value="Genomic_DNA"/>
</dbReference>
<feature type="active site" description="Proton donor" evidence="4">
    <location>
        <position position="134"/>
    </location>
</feature>
<dbReference type="SUPFAM" id="SSF52788">
    <property type="entry name" value="Phosphotyrosine protein phosphatases I"/>
    <property type="match status" value="1"/>
</dbReference>
<feature type="active site" evidence="4">
    <location>
        <position position="26"/>
    </location>
</feature>
<accession>A0A6J4RCC6</accession>
<evidence type="ECO:0000259" key="5">
    <source>
        <dbReference type="SMART" id="SM00226"/>
    </source>
</evidence>
<dbReference type="InterPro" id="IPR023485">
    <property type="entry name" value="Ptyr_pPase"/>
</dbReference>
<feature type="domain" description="Phosphotyrosine protein phosphatase I" evidence="5">
    <location>
        <begin position="14"/>
        <end position="160"/>
    </location>
</feature>
<gene>
    <name evidence="6" type="ORF">AVDCRST_MAG14-2575</name>
</gene>
<evidence type="ECO:0000256" key="2">
    <source>
        <dbReference type="ARBA" id="ARBA00022801"/>
    </source>
</evidence>
<name>A0A6J4RCC6_9ACTN</name>
<dbReference type="PRINTS" id="PR00719">
    <property type="entry name" value="LMWPTPASE"/>
</dbReference>
<dbReference type="Gene3D" id="3.40.50.2300">
    <property type="match status" value="1"/>
</dbReference>
<reference evidence="6" key="1">
    <citation type="submission" date="2020-02" db="EMBL/GenBank/DDBJ databases">
        <authorList>
            <person name="Meier V. D."/>
        </authorList>
    </citation>
    <scope>NUCLEOTIDE SEQUENCE</scope>
    <source>
        <strain evidence="6">AVDCRST_MAG14</strain>
    </source>
</reference>
<dbReference type="PANTHER" id="PTHR11717">
    <property type="entry name" value="LOW MOLECULAR WEIGHT PROTEIN TYROSINE PHOSPHATASE"/>
    <property type="match status" value="1"/>
</dbReference>
<keyword evidence="3" id="KW-0904">Protein phosphatase</keyword>
<dbReference type="SMART" id="SM00226">
    <property type="entry name" value="LMWPc"/>
    <property type="match status" value="1"/>
</dbReference>
<dbReference type="GO" id="GO:0004725">
    <property type="term" value="F:protein tyrosine phosphatase activity"/>
    <property type="evidence" value="ECO:0007669"/>
    <property type="project" value="InterPro"/>
</dbReference>
<feature type="active site" description="Nucleophile" evidence="4">
    <location>
        <position position="20"/>
    </location>
</feature>
<evidence type="ECO:0000256" key="4">
    <source>
        <dbReference type="PIRSR" id="PIRSR617867-1"/>
    </source>
</evidence>
<dbReference type="InterPro" id="IPR017867">
    <property type="entry name" value="Tyr_phospatase_low_mol_wt"/>
</dbReference>
<dbReference type="PANTHER" id="PTHR11717:SF31">
    <property type="entry name" value="LOW MOLECULAR WEIGHT PROTEIN-TYROSINE-PHOSPHATASE ETP-RELATED"/>
    <property type="match status" value="1"/>
</dbReference>
<protein>
    <recommendedName>
        <fullName evidence="5">Phosphotyrosine protein phosphatase I domain-containing protein</fullName>
    </recommendedName>
</protein>
<organism evidence="6">
    <name type="scientific">uncultured Rubrobacteraceae bacterium</name>
    <dbReference type="NCBI Taxonomy" id="349277"/>
    <lineage>
        <taxon>Bacteria</taxon>
        <taxon>Bacillati</taxon>
        <taxon>Actinomycetota</taxon>
        <taxon>Rubrobacteria</taxon>
        <taxon>Rubrobacterales</taxon>
        <taxon>Rubrobacteraceae</taxon>
        <taxon>environmental samples</taxon>
    </lineage>
</organism>